<gene>
    <name evidence="2" type="ORF">KK2020170_15770</name>
</gene>
<sequence>MFQVYKKRDFSQLVGDTFSFFKIEGKNYYKNYFIINGGLLLVLVVAIYFLIRFFFEGTISAARVGDNQFLAESLYSNLGIFITIGLLLTVLIIVVSLINYTYPVSYLSLLAEQKEINTSSIIQKLKSKISRSLLFFLFSIFILFPIMLIIMGIMFVLMMIIIGIPLLLIVIPAVSSWISLSYYHYISTESGYTEALGKGYDMLRNNFWPIIGSTFVMYMIVQVVVSIVTFIPYIFVMGSFFVNPEGVQNDPEEAISLVTLMLSIVMIVSILFNYTLQNIILINQGIIYYSAAEKEENISINREIDTIGQNEE</sequence>
<name>A0ABN6HW97_9FLAO</name>
<keyword evidence="1" id="KW-1133">Transmembrane helix</keyword>
<protein>
    <recommendedName>
        <fullName evidence="4">Glycerophosphoryl diester phosphodiesterase membrane domain-containing protein</fullName>
    </recommendedName>
</protein>
<proteinExistence type="predicted"/>
<evidence type="ECO:0000256" key="1">
    <source>
        <dbReference type="SAM" id="Phobius"/>
    </source>
</evidence>
<evidence type="ECO:0008006" key="4">
    <source>
        <dbReference type="Google" id="ProtNLM"/>
    </source>
</evidence>
<dbReference type="EMBL" id="AP024749">
    <property type="protein sequence ID" value="BCY28709.1"/>
    <property type="molecule type" value="Genomic_DNA"/>
</dbReference>
<feature type="transmembrane region" description="Helical" evidence="1">
    <location>
        <begin position="166"/>
        <end position="186"/>
    </location>
</feature>
<evidence type="ECO:0000313" key="2">
    <source>
        <dbReference type="EMBL" id="BCY28709.1"/>
    </source>
</evidence>
<keyword evidence="1" id="KW-0472">Membrane</keyword>
<accession>A0ABN6HW97</accession>
<dbReference type="RefSeq" id="WP_221257823.1">
    <property type="nucleotide sequence ID" value="NZ_AP024749.1"/>
</dbReference>
<feature type="transmembrane region" description="Helical" evidence="1">
    <location>
        <begin position="207"/>
        <end position="235"/>
    </location>
</feature>
<keyword evidence="3" id="KW-1185">Reference proteome</keyword>
<evidence type="ECO:0000313" key="3">
    <source>
        <dbReference type="Proteomes" id="UP000825258"/>
    </source>
</evidence>
<feature type="transmembrane region" description="Helical" evidence="1">
    <location>
        <begin position="32"/>
        <end position="55"/>
    </location>
</feature>
<feature type="transmembrane region" description="Helical" evidence="1">
    <location>
        <begin position="255"/>
        <end position="276"/>
    </location>
</feature>
<feature type="transmembrane region" description="Helical" evidence="1">
    <location>
        <begin position="75"/>
        <end position="98"/>
    </location>
</feature>
<keyword evidence="1" id="KW-0812">Transmembrane</keyword>
<dbReference type="Proteomes" id="UP000825258">
    <property type="component" value="Chromosome"/>
</dbReference>
<feature type="transmembrane region" description="Helical" evidence="1">
    <location>
        <begin position="133"/>
        <end position="160"/>
    </location>
</feature>
<reference evidence="2 3" key="1">
    <citation type="submission" date="2021-06" db="EMBL/GenBank/DDBJ databases">
        <title>Whole genome sequences of Flavobacterium sp. KK2020170 and assembly.</title>
        <authorList>
            <person name="Kitahara K."/>
            <person name="Miyoshi S."/>
            <person name="Uesaka K."/>
        </authorList>
    </citation>
    <scope>NUCLEOTIDE SEQUENCE [LARGE SCALE GENOMIC DNA]</scope>
    <source>
        <strain evidence="2 3">KK2020170</strain>
    </source>
</reference>
<organism evidence="2 3">
    <name type="scientific">Flavobacterium okayamense</name>
    <dbReference type="NCBI Taxonomy" id="2830782"/>
    <lineage>
        <taxon>Bacteria</taxon>
        <taxon>Pseudomonadati</taxon>
        <taxon>Bacteroidota</taxon>
        <taxon>Flavobacteriia</taxon>
        <taxon>Flavobacteriales</taxon>
        <taxon>Flavobacteriaceae</taxon>
        <taxon>Flavobacterium</taxon>
    </lineage>
</organism>